<dbReference type="Pfam" id="PF00805">
    <property type="entry name" value="Pentapeptide"/>
    <property type="match status" value="2"/>
</dbReference>
<reference evidence="3" key="1">
    <citation type="submission" date="2021-01" db="EMBL/GenBank/DDBJ databases">
        <authorList>
            <person name="Corre E."/>
            <person name="Pelletier E."/>
            <person name="Niang G."/>
            <person name="Scheremetjew M."/>
            <person name="Finn R."/>
            <person name="Kale V."/>
            <person name="Holt S."/>
            <person name="Cochrane G."/>
            <person name="Meng A."/>
            <person name="Brown T."/>
            <person name="Cohen L."/>
        </authorList>
    </citation>
    <scope>NUCLEOTIDE SEQUENCE</scope>
    <source>
        <strain evidence="3">CCMP3124</strain>
    </source>
</reference>
<dbReference type="Gene3D" id="2.160.20.80">
    <property type="entry name" value="E3 ubiquitin-protein ligase SopA"/>
    <property type="match status" value="1"/>
</dbReference>
<evidence type="ECO:0008006" key="4">
    <source>
        <dbReference type="Google" id="ProtNLM"/>
    </source>
</evidence>
<feature type="region of interest" description="Disordered" evidence="2">
    <location>
        <begin position="221"/>
        <end position="242"/>
    </location>
</feature>
<evidence type="ECO:0000313" key="3">
    <source>
        <dbReference type="EMBL" id="CAD9240995.1"/>
    </source>
</evidence>
<organism evidence="3">
    <name type="scientific">Erythrolobus australicus</name>
    <dbReference type="NCBI Taxonomy" id="1077150"/>
    <lineage>
        <taxon>Eukaryota</taxon>
        <taxon>Rhodophyta</taxon>
        <taxon>Bangiophyceae</taxon>
        <taxon>Porphyridiales</taxon>
        <taxon>Porphyridiaceae</taxon>
        <taxon>Erythrolobus</taxon>
    </lineage>
</organism>
<protein>
    <recommendedName>
        <fullName evidence="4">Pentapeptide repeat-containing protein</fullName>
    </recommendedName>
</protein>
<dbReference type="EMBL" id="HBGI01004259">
    <property type="protein sequence ID" value="CAD9240995.1"/>
    <property type="molecule type" value="Transcribed_RNA"/>
</dbReference>
<dbReference type="PANTHER" id="PTHR47485:SF1">
    <property type="entry name" value="THYLAKOID LUMENAL 17.4 KDA PROTEIN, CHLOROPLASTIC"/>
    <property type="match status" value="1"/>
</dbReference>
<name>A0A7S1TN31_9RHOD</name>
<dbReference type="AlphaFoldDB" id="A0A7S1TN31"/>
<sequence length="242" mass="25510">MGGRKDRERLVGMGVRATDMVCFVPNAAGAAQSAARGAADARMCADKAARAPVPALAGAVVGALSLVTLVTLPDAASALPAPRLPPINLRDPNRCTPSSSAMGQANAARDKLLDLRQCDLSGKNFQGYDISGAIMQKAKVDGADMTDIVMSKAYASDASFRDVIFRNGVVDRVQFDRTDLTGSIFENAVLSDSTFDDAILTNVDFTDVYIGDFAQKSMCRNPTLKGENPTTGAPTRESLGCR</sequence>
<accession>A0A7S1TN31</accession>
<evidence type="ECO:0000256" key="2">
    <source>
        <dbReference type="SAM" id="MobiDB-lite"/>
    </source>
</evidence>
<dbReference type="InterPro" id="IPR001646">
    <property type="entry name" value="5peptide_repeat"/>
</dbReference>
<dbReference type="SUPFAM" id="SSF141571">
    <property type="entry name" value="Pentapeptide repeat-like"/>
    <property type="match status" value="1"/>
</dbReference>
<evidence type="ECO:0000256" key="1">
    <source>
        <dbReference type="ARBA" id="ARBA00022737"/>
    </source>
</evidence>
<keyword evidence="1" id="KW-0677">Repeat</keyword>
<dbReference type="PANTHER" id="PTHR47485">
    <property type="entry name" value="THYLAKOID LUMENAL 17.4 KDA PROTEIN, CHLOROPLASTIC"/>
    <property type="match status" value="1"/>
</dbReference>
<gene>
    <name evidence="3" type="ORF">EAUS1353_LOCUS2735</name>
</gene>
<proteinExistence type="predicted"/>